<dbReference type="GO" id="GO:0030246">
    <property type="term" value="F:carbohydrate binding"/>
    <property type="evidence" value="ECO:0007669"/>
    <property type="project" value="UniProtKB-ARBA"/>
</dbReference>
<dbReference type="PROSITE" id="PS51257">
    <property type="entry name" value="PROKAR_LIPOPROTEIN"/>
    <property type="match status" value="1"/>
</dbReference>
<comment type="subcellular location">
    <subcellularLocation>
        <location evidence="1">Cell envelope</location>
    </subcellularLocation>
</comment>
<dbReference type="GO" id="GO:0030313">
    <property type="term" value="C:cell envelope"/>
    <property type="evidence" value="ECO:0007669"/>
    <property type="project" value="UniProtKB-SubCell"/>
</dbReference>
<evidence type="ECO:0000256" key="1">
    <source>
        <dbReference type="ARBA" id="ARBA00004196"/>
    </source>
</evidence>
<dbReference type="KEGG" id="cmiu:B1H56_05555"/>
<sequence length="352" mass="36388">MIMKRKKTIGLAAMCLIMAMLVLAGCANGGTATSSEGTGESGAAASGAASGADEEYAVIMSLNQLEFFDALKAGVNDACTETGAKWYFAGPQEAQPDKTAEAIDQAVAKGVTGIILHGQFEETGPSVDAAIAAGVPVIIVNSDVTSNRLSFIGCEPYNNGYNMGKELAERVGGKGTVIVANSLSLGQKSAEDNQNGCLAALAEYPDIKVVEVDDKADSTIAPTAIGTALQANPDAVGIVGVDAVSGVGAATAVREAGLSGKVTIVCRDRDAATLELIKNGEIAASFAQNSYVEGYIATKWLHDYVNGNFKVVEDYLGAGINPIPPNVDSGSIIITQDNVEQFEKKYEYQTTA</sequence>
<dbReference type="SUPFAM" id="SSF53822">
    <property type="entry name" value="Periplasmic binding protein-like I"/>
    <property type="match status" value="1"/>
</dbReference>
<feature type="signal peptide" evidence="4">
    <location>
        <begin position="1"/>
        <end position="24"/>
    </location>
</feature>
<evidence type="ECO:0000313" key="7">
    <source>
        <dbReference type="Proteomes" id="UP000070366"/>
    </source>
</evidence>
<gene>
    <name evidence="6" type="ORF">HMPREF3293_01935</name>
</gene>
<dbReference type="Gene3D" id="3.40.50.2300">
    <property type="match status" value="2"/>
</dbReference>
<dbReference type="STRING" id="626937.HMPREF3293_01935"/>
<protein>
    <recommendedName>
        <fullName evidence="5">Periplasmic binding protein domain-containing protein</fullName>
    </recommendedName>
</protein>
<organism evidence="6 7">
    <name type="scientific">Christensenella minuta</name>
    <dbReference type="NCBI Taxonomy" id="626937"/>
    <lineage>
        <taxon>Bacteria</taxon>
        <taxon>Bacillati</taxon>
        <taxon>Bacillota</taxon>
        <taxon>Clostridia</taxon>
        <taxon>Christensenellales</taxon>
        <taxon>Christensenellaceae</taxon>
        <taxon>Christensenella</taxon>
    </lineage>
</organism>
<dbReference type="Pfam" id="PF13407">
    <property type="entry name" value="Peripla_BP_4"/>
    <property type="match status" value="1"/>
</dbReference>
<comment type="similarity">
    <text evidence="2">Belongs to the bacterial solute-binding protein 2 family.</text>
</comment>
<keyword evidence="3 4" id="KW-0732">Signal</keyword>
<evidence type="ECO:0000256" key="4">
    <source>
        <dbReference type="SAM" id="SignalP"/>
    </source>
</evidence>
<name>A0A136Q3T7_9FIRM</name>
<evidence type="ECO:0000259" key="5">
    <source>
        <dbReference type="Pfam" id="PF13407"/>
    </source>
</evidence>
<feature type="domain" description="Periplasmic binding protein" evidence="5">
    <location>
        <begin position="57"/>
        <end position="308"/>
    </location>
</feature>
<dbReference type="EMBL" id="LSZW01000062">
    <property type="protein sequence ID" value="KXK65345.1"/>
    <property type="molecule type" value="Genomic_DNA"/>
</dbReference>
<keyword evidence="7" id="KW-1185">Reference proteome</keyword>
<dbReference type="Proteomes" id="UP000070366">
    <property type="component" value="Unassembled WGS sequence"/>
</dbReference>
<dbReference type="InterPro" id="IPR025997">
    <property type="entry name" value="SBP_2_dom"/>
</dbReference>
<evidence type="ECO:0000256" key="3">
    <source>
        <dbReference type="ARBA" id="ARBA00022729"/>
    </source>
</evidence>
<evidence type="ECO:0000313" key="6">
    <source>
        <dbReference type="EMBL" id="KXK65345.1"/>
    </source>
</evidence>
<feature type="chain" id="PRO_5039584994" description="Periplasmic binding protein domain-containing protein" evidence="4">
    <location>
        <begin position="25"/>
        <end position="352"/>
    </location>
</feature>
<reference evidence="7" key="1">
    <citation type="submission" date="2016-02" db="EMBL/GenBank/DDBJ databases">
        <authorList>
            <person name="Mitreva M."/>
            <person name="Pepin K.H."/>
            <person name="Mihindukulasuriya K.A."/>
            <person name="Fulton R."/>
            <person name="Fronick C."/>
            <person name="O'Laughlin M."/>
            <person name="Miner T."/>
            <person name="Herter B."/>
            <person name="Rosa B.A."/>
            <person name="Cordes M."/>
            <person name="Tomlinson C."/>
            <person name="Wollam A."/>
            <person name="Palsikar V.B."/>
            <person name="Mardis E.R."/>
            <person name="Wilson R.K."/>
        </authorList>
    </citation>
    <scope>NUCLEOTIDE SEQUENCE [LARGE SCALE GENOMIC DNA]</scope>
    <source>
        <strain evidence="7">DSM 22607</strain>
    </source>
</reference>
<dbReference type="PANTHER" id="PTHR46847">
    <property type="entry name" value="D-ALLOSE-BINDING PERIPLASMIC PROTEIN-RELATED"/>
    <property type="match status" value="1"/>
</dbReference>
<dbReference type="OrthoDB" id="569491at2"/>
<accession>A0A136Q3T7</accession>
<dbReference type="PANTHER" id="PTHR46847:SF1">
    <property type="entry name" value="D-ALLOSE-BINDING PERIPLASMIC PROTEIN-RELATED"/>
    <property type="match status" value="1"/>
</dbReference>
<evidence type="ECO:0000256" key="2">
    <source>
        <dbReference type="ARBA" id="ARBA00007639"/>
    </source>
</evidence>
<dbReference type="AlphaFoldDB" id="A0A136Q3T7"/>
<comment type="caution">
    <text evidence="6">The sequence shown here is derived from an EMBL/GenBank/DDBJ whole genome shotgun (WGS) entry which is preliminary data.</text>
</comment>
<proteinExistence type="inferred from homology"/>
<dbReference type="InterPro" id="IPR028082">
    <property type="entry name" value="Peripla_BP_I"/>
</dbReference>